<dbReference type="RefSeq" id="WP_071483859.1">
    <property type="nucleotide sequence ID" value="NZ_FNTS01000002.1"/>
</dbReference>
<organism evidence="3 5">
    <name type="scientific">Pseudomonas costantinii</name>
    <dbReference type="NCBI Taxonomy" id="168469"/>
    <lineage>
        <taxon>Bacteria</taxon>
        <taxon>Pseudomonadati</taxon>
        <taxon>Pseudomonadota</taxon>
        <taxon>Gammaproteobacteria</taxon>
        <taxon>Pseudomonadales</taxon>
        <taxon>Pseudomonadaceae</taxon>
        <taxon>Pseudomonas</taxon>
    </lineage>
</organism>
<evidence type="ECO:0000313" key="3">
    <source>
        <dbReference type="EMBL" id="OIN53446.1"/>
    </source>
</evidence>
<dbReference type="EMBL" id="MDDR01000018">
    <property type="protein sequence ID" value="OIN53446.1"/>
    <property type="molecule type" value="Genomic_DNA"/>
</dbReference>
<keyword evidence="6" id="KW-1185">Reference proteome</keyword>
<reference evidence="3 5" key="1">
    <citation type="submission" date="2016-08" db="EMBL/GenBank/DDBJ databases">
        <title>Draft genome sequence of Pseudomonas costantinii LMG 22119, type strain isolated from cultivated mushroom (Agaricus bisporus) sporophores.</title>
        <authorList>
            <person name="Tambong J.T."/>
        </authorList>
    </citation>
    <scope>NUCLEOTIDE SEQUENCE [LARGE SCALE GENOMIC DNA]</scope>
    <source>
        <strain evidence="3 5">LMG 22119</strain>
    </source>
</reference>
<evidence type="ECO:0000256" key="1">
    <source>
        <dbReference type="SAM" id="Phobius"/>
    </source>
</evidence>
<name>A0A1S2V5J6_9PSED</name>
<dbReference type="OrthoDB" id="6193541at2"/>
<proteinExistence type="predicted"/>
<dbReference type="Pfam" id="PF19658">
    <property type="entry name" value="DUF6161"/>
    <property type="match status" value="1"/>
</dbReference>
<gene>
    <name evidence="3" type="ORF">BFL40_10180</name>
    <name evidence="4" type="ORF">SAMN04515675_0701</name>
</gene>
<dbReference type="Proteomes" id="UP000181661">
    <property type="component" value="Unassembled WGS sequence"/>
</dbReference>
<feature type="domain" description="DUF6161" evidence="2">
    <location>
        <begin position="177"/>
        <end position="343"/>
    </location>
</feature>
<feature type="transmembrane region" description="Helical" evidence="1">
    <location>
        <begin position="228"/>
        <end position="247"/>
    </location>
</feature>
<feature type="transmembrane region" description="Helical" evidence="1">
    <location>
        <begin position="267"/>
        <end position="285"/>
    </location>
</feature>
<dbReference type="AlphaFoldDB" id="A0A1S2V5J6"/>
<evidence type="ECO:0000313" key="4">
    <source>
        <dbReference type="EMBL" id="SED32285.1"/>
    </source>
</evidence>
<keyword evidence="1" id="KW-0472">Membrane</keyword>
<dbReference type="EMBL" id="FNTS01000002">
    <property type="protein sequence ID" value="SED32285.1"/>
    <property type="molecule type" value="Genomic_DNA"/>
</dbReference>
<keyword evidence="1" id="KW-1133">Transmembrane helix</keyword>
<accession>A0A1S2V5J6</accession>
<reference evidence="4 6" key="2">
    <citation type="submission" date="2016-10" db="EMBL/GenBank/DDBJ databases">
        <authorList>
            <person name="Varghese N."/>
            <person name="Submissions S."/>
        </authorList>
    </citation>
    <scope>NUCLEOTIDE SEQUENCE [LARGE SCALE GENOMIC DNA]</scope>
    <source>
        <strain evidence="4 6">BS2773</strain>
    </source>
</reference>
<sequence length="359" mass="41389">MTDYELRPLIGEPLDFPDKHEQKTFIKNETTFWKNFLKNTHPSEIKNSRAHNNILKSIQRLSSIAEDHSDFSFEYEDDEKLSDIWIYSNSPEAIKWVELNFTNPSVAEGFYDAIFFNKSDNLTTFSELSGYLAAYEFRITSQTSFTSRAASEREALCRNHATSSKTKFRLVKQARKKINDFSEWQYEQQAAWTQRLETLEFTYQEKLRLEGPAKYWAKKAGEHEVRGYVWASILGAVLFFSIVALWVSFNLWLSGDHKKINLSHVEGALIFVALLSTLAFTVRSLSKLAFSAFHLQRDAEEREQLTHLYLTLSKDTQVDDESRKIILQSLFSRSETGLISNESGPTMPGLTDLLSAIKK</sequence>
<evidence type="ECO:0000313" key="5">
    <source>
        <dbReference type="Proteomes" id="UP000181661"/>
    </source>
</evidence>
<evidence type="ECO:0000259" key="2">
    <source>
        <dbReference type="Pfam" id="PF19658"/>
    </source>
</evidence>
<evidence type="ECO:0000313" key="6">
    <source>
        <dbReference type="Proteomes" id="UP000182179"/>
    </source>
</evidence>
<keyword evidence="1" id="KW-0812">Transmembrane</keyword>
<protein>
    <recommendedName>
        <fullName evidence="2">DUF6161 domain-containing protein</fullName>
    </recommendedName>
</protein>
<dbReference type="InterPro" id="IPR046159">
    <property type="entry name" value="DUF6161"/>
</dbReference>
<comment type="caution">
    <text evidence="3">The sequence shown here is derived from an EMBL/GenBank/DDBJ whole genome shotgun (WGS) entry which is preliminary data.</text>
</comment>
<dbReference type="Proteomes" id="UP000182179">
    <property type="component" value="Unassembled WGS sequence"/>
</dbReference>